<organism evidence="3 4">
    <name type="scientific">Paramicrobacterium agarici</name>
    <dbReference type="NCBI Taxonomy" id="630514"/>
    <lineage>
        <taxon>Bacteria</taxon>
        <taxon>Bacillati</taxon>
        <taxon>Actinomycetota</taxon>
        <taxon>Actinomycetes</taxon>
        <taxon>Micrococcales</taxon>
        <taxon>Microbacteriaceae</taxon>
        <taxon>Paramicrobacterium</taxon>
    </lineage>
</organism>
<dbReference type="RefSeq" id="WP_098408344.1">
    <property type="nucleotide sequence ID" value="NZ_PDJE01000001.1"/>
</dbReference>
<gene>
    <name evidence="3" type="ORF">ATJ78_2459</name>
</gene>
<accession>A0A2A9DZY7</accession>
<comment type="caution">
    <text evidence="3">The sequence shown here is derived from an EMBL/GenBank/DDBJ whole genome shotgun (WGS) entry which is preliminary data.</text>
</comment>
<dbReference type="EMBL" id="PDJE01000001">
    <property type="protein sequence ID" value="PFG31489.1"/>
    <property type="molecule type" value="Genomic_DNA"/>
</dbReference>
<reference evidence="3 4" key="1">
    <citation type="submission" date="2017-10" db="EMBL/GenBank/DDBJ databases">
        <title>Sequencing the genomes of 1000 actinobacteria strains.</title>
        <authorList>
            <person name="Klenk H.-P."/>
        </authorList>
    </citation>
    <scope>NUCLEOTIDE SEQUENCE [LARGE SCALE GENOMIC DNA]</scope>
    <source>
        <strain evidence="3 4">DSM 21798</strain>
    </source>
</reference>
<protein>
    <recommendedName>
        <fullName evidence="5">Sporulation protein YtfJ</fullName>
    </recommendedName>
</protein>
<feature type="transmembrane region" description="Helical" evidence="2">
    <location>
        <begin position="91"/>
        <end position="113"/>
    </location>
</feature>
<feature type="region of interest" description="Disordered" evidence="1">
    <location>
        <begin position="50"/>
        <end position="69"/>
    </location>
</feature>
<evidence type="ECO:0000313" key="4">
    <source>
        <dbReference type="Proteomes" id="UP000221369"/>
    </source>
</evidence>
<evidence type="ECO:0000313" key="3">
    <source>
        <dbReference type="EMBL" id="PFG31489.1"/>
    </source>
</evidence>
<keyword evidence="2" id="KW-0472">Membrane</keyword>
<dbReference type="OrthoDB" id="4965215at2"/>
<evidence type="ECO:0000256" key="2">
    <source>
        <dbReference type="SAM" id="Phobius"/>
    </source>
</evidence>
<dbReference type="AlphaFoldDB" id="A0A2A9DZY7"/>
<keyword evidence="2" id="KW-0812">Transmembrane</keyword>
<dbReference type="Proteomes" id="UP000221369">
    <property type="component" value="Unassembled WGS sequence"/>
</dbReference>
<keyword evidence="2" id="KW-1133">Transmembrane helix</keyword>
<sequence length="118" mass="11514">MGNVALDLADKFKSVGVTTVYGDVVDVDGVKIVPVALASYGFGAGEGDATGGLSSEKSAGAQGGGGGGGGMSMPVGAYIRTGDTVRFEPNLISLLAVGVPLVCVAGTALKGIIKALKK</sequence>
<name>A0A2A9DZY7_9MICO</name>
<keyword evidence="4" id="KW-1185">Reference proteome</keyword>
<proteinExistence type="predicted"/>
<evidence type="ECO:0000256" key="1">
    <source>
        <dbReference type="SAM" id="MobiDB-lite"/>
    </source>
</evidence>
<evidence type="ECO:0008006" key="5">
    <source>
        <dbReference type="Google" id="ProtNLM"/>
    </source>
</evidence>